<dbReference type="InterPro" id="IPR036621">
    <property type="entry name" value="Anticodon-bd_dom_sf"/>
</dbReference>
<name>A0A9Q0RKU2_BLOTA</name>
<dbReference type="Pfam" id="PF00749">
    <property type="entry name" value="tRNA-synt_1c"/>
    <property type="match status" value="1"/>
</dbReference>
<dbReference type="InterPro" id="IPR016061">
    <property type="entry name" value="Pro-tRNA_ligase_II_C"/>
</dbReference>
<comment type="similarity">
    <text evidence="16">In the N-terminal section; belongs to the class-I aminoacyl-tRNA synthetase family. Glutamate--tRNA ligase type 2 subfamily.</text>
</comment>
<feature type="domain" description="Aminoacyl-transfer RNA synthetases class-II family profile" evidence="20">
    <location>
        <begin position="1065"/>
        <end position="1307"/>
    </location>
</feature>
<gene>
    <name evidence="22" type="ORF">RDWZM_007828</name>
</gene>
<evidence type="ECO:0000256" key="18">
    <source>
        <dbReference type="ARBA" id="ARBA00076053"/>
    </source>
</evidence>
<feature type="domain" description="WHEP-TRS" evidence="21">
    <location>
        <begin position="926"/>
        <end position="982"/>
    </location>
</feature>
<dbReference type="InterPro" id="IPR004154">
    <property type="entry name" value="Anticodon-bd"/>
</dbReference>
<dbReference type="GO" id="GO:0003723">
    <property type="term" value="F:RNA binding"/>
    <property type="evidence" value="ECO:0007669"/>
    <property type="project" value="UniProtKB-KW"/>
</dbReference>
<dbReference type="HAMAP" id="MF_02076">
    <property type="entry name" value="Glu_tRNA_synth_type2"/>
    <property type="match status" value="1"/>
</dbReference>
<dbReference type="GO" id="GO:0046872">
    <property type="term" value="F:metal ion binding"/>
    <property type="evidence" value="ECO:0007669"/>
    <property type="project" value="UniProtKB-KW"/>
</dbReference>
<dbReference type="PROSITE" id="PS50862">
    <property type="entry name" value="AA_TRNA_LIGASE_II"/>
    <property type="match status" value="1"/>
</dbReference>
<evidence type="ECO:0000256" key="17">
    <source>
        <dbReference type="ARBA" id="ARBA00067786"/>
    </source>
</evidence>
<dbReference type="Pfam" id="PF20974">
    <property type="entry name" value="tRNA-synt_1c_C2"/>
    <property type="match status" value="1"/>
</dbReference>
<dbReference type="Gene3D" id="3.90.800.10">
    <property type="entry name" value="Glutamyl-tRNA Synthetase, Domain 3"/>
    <property type="match status" value="1"/>
</dbReference>
<dbReference type="InterPro" id="IPR000738">
    <property type="entry name" value="WHEP-TRS_dom"/>
</dbReference>
<feature type="compositionally biased region" description="Polar residues" evidence="19">
    <location>
        <begin position="827"/>
        <end position="847"/>
    </location>
</feature>
<dbReference type="GO" id="GO:0005524">
    <property type="term" value="F:ATP binding"/>
    <property type="evidence" value="ECO:0007669"/>
    <property type="project" value="UniProtKB-KW"/>
</dbReference>
<reference evidence="22" key="1">
    <citation type="submission" date="2022-12" db="EMBL/GenBank/DDBJ databases">
        <title>Genome assemblies of Blomia tropicalis.</title>
        <authorList>
            <person name="Cui Y."/>
        </authorList>
    </citation>
    <scope>NUCLEOTIDE SEQUENCE</scope>
    <source>
        <tissue evidence="22">Adult mites</tissue>
    </source>
</reference>
<keyword evidence="9" id="KW-0067">ATP-binding</keyword>
<dbReference type="Gene3D" id="1.10.1160.10">
    <property type="entry name" value="Glutamyl-trna Synthetase, Domain 2"/>
    <property type="match status" value="1"/>
</dbReference>
<feature type="region of interest" description="Disordered" evidence="19">
    <location>
        <begin position="779"/>
        <end position="808"/>
    </location>
</feature>
<dbReference type="CDD" id="cd00778">
    <property type="entry name" value="ProRS_core_arch_euk"/>
    <property type="match status" value="1"/>
</dbReference>
<feature type="compositionally biased region" description="Polar residues" evidence="19">
    <location>
        <begin position="12"/>
        <end position="25"/>
    </location>
</feature>
<dbReference type="SUPFAM" id="SSF64586">
    <property type="entry name" value="C-terminal domain of ProRS"/>
    <property type="match status" value="1"/>
</dbReference>
<keyword evidence="13" id="KW-0511">Multifunctional enzyme</keyword>
<dbReference type="PROSITE" id="PS00178">
    <property type="entry name" value="AA_TRNA_LIGASE_I"/>
    <property type="match status" value="1"/>
</dbReference>
<dbReference type="InterPro" id="IPR004526">
    <property type="entry name" value="Glu-tRNA-synth_arc/euk"/>
</dbReference>
<keyword evidence="11" id="KW-0648">Protein biosynthesis</keyword>
<dbReference type="GO" id="GO:0006424">
    <property type="term" value="P:glutamyl-tRNA aminoacylation"/>
    <property type="evidence" value="ECO:0007669"/>
    <property type="project" value="InterPro"/>
</dbReference>
<evidence type="ECO:0000256" key="1">
    <source>
        <dbReference type="ARBA" id="ARBA00009968"/>
    </source>
</evidence>
<dbReference type="Pfam" id="PF00587">
    <property type="entry name" value="tRNA-synt_2b"/>
    <property type="match status" value="1"/>
</dbReference>
<keyword evidence="12" id="KW-0030">Aminoacyl-tRNA synthetase</keyword>
<dbReference type="GO" id="GO:0006433">
    <property type="term" value="P:prolyl-tRNA aminoacylation"/>
    <property type="evidence" value="ECO:0007669"/>
    <property type="project" value="InterPro"/>
</dbReference>
<dbReference type="SMART" id="SM00991">
    <property type="entry name" value="WHEP-TRS"/>
    <property type="match status" value="2"/>
</dbReference>
<dbReference type="InterPro" id="IPR017449">
    <property type="entry name" value="Pro-tRNA_synth_II"/>
</dbReference>
<dbReference type="GO" id="GO:0004827">
    <property type="term" value="F:proline-tRNA ligase activity"/>
    <property type="evidence" value="ECO:0007669"/>
    <property type="project" value="UniProtKB-EC"/>
</dbReference>
<dbReference type="CDD" id="cd00862">
    <property type="entry name" value="ProRS_anticodon_zinc"/>
    <property type="match status" value="1"/>
</dbReference>
<feature type="region of interest" description="Disordered" evidence="19">
    <location>
        <begin position="1"/>
        <end position="25"/>
    </location>
</feature>
<dbReference type="Gene3D" id="3.40.50.620">
    <property type="entry name" value="HUPs"/>
    <property type="match status" value="1"/>
</dbReference>
<evidence type="ECO:0000256" key="19">
    <source>
        <dbReference type="SAM" id="MobiDB-lite"/>
    </source>
</evidence>
<dbReference type="FunFam" id="1.10.1160.10:FF:000001">
    <property type="entry name" value="Glutamine--tRNA ligase"/>
    <property type="match status" value="1"/>
</dbReference>
<evidence type="ECO:0000259" key="20">
    <source>
        <dbReference type="PROSITE" id="PS50862"/>
    </source>
</evidence>
<dbReference type="InterPro" id="IPR033721">
    <property type="entry name" value="ProRS_core_arch_euk"/>
</dbReference>
<evidence type="ECO:0000256" key="7">
    <source>
        <dbReference type="ARBA" id="ARBA00022741"/>
    </source>
</evidence>
<dbReference type="InterPro" id="IPR020061">
    <property type="entry name" value="Glu_tRNA_lig_a-bdl"/>
</dbReference>
<evidence type="ECO:0000259" key="21">
    <source>
        <dbReference type="PROSITE" id="PS51185"/>
    </source>
</evidence>
<dbReference type="Proteomes" id="UP001142055">
    <property type="component" value="Chromosome 3"/>
</dbReference>
<keyword evidence="7" id="KW-0547">Nucleotide-binding</keyword>
<evidence type="ECO:0000313" key="22">
    <source>
        <dbReference type="EMBL" id="KAJ6216671.1"/>
    </source>
</evidence>
<dbReference type="GO" id="GO:0004818">
    <property type="term" value="F:glutamate-tRNA ligase activity"/>
    <property type="evidence" value="ECO:0007669"/>
    <property type="project" value="UniProtKB-EC"/>
</dbReference>
<feature type="region of interest" description="Disordered" evidence="19">
    <location>
        <begin position="827"/>
        <end position="849"/>
    </location>
</feature>
<dbReference type="FunFam" id="3.30.110.30:FF:000001">
    <property type="entry name" value="Bifunctional glutamate/proline--tRNA ligase"/>
    <property type="match status" value="1"/>
</dbReference>
<dbReference type="FunFam" id="3.90.800.10:FF:000001">
    <property type="entry name" value="Glutamine--tRNA ligase"/>
    <property type="match status" value="1"/>
</dbReference>
<dbReference type="Pfam" id="PF09180">
    <property type="entry name" value="ProRS-C_1"/>
    <property type="match status" value="1"/>
</dbReference>
<feature type="compositionally biased region" description="Low complexity" evidence="19">
    <location>
        <begin position="982"/>
        <end position="996"/>
    </location>
</feature>
<dbReference type="FunFam" id="3.40.50.800:FF:000005">
    <property type="entry name" value="bifunctional glutamate/proline--tRNA ligase"/>
    <property type="match status" value="1"/>
</dbReference>
<protein>
    <recommendedName>
        <fullName evidence="17">Bifunctional glutamate/proline--tRNA ligase</fullName>
        <ecNumber evidence="2">6.1.1.15</ecNumber>
        <ecNumber evidence="3">6.1.1.17</ecNumber>
    </recommendedName>
    <alternativeName>
        <fullName evidence="18">Bifunctional aminoacyl-tRNA synthetase</fullName>
    </alternativeName>
</protein>
<evidence type="ECO:0000256" key="12">
    <source>
        <dbReference type="ARBA" id="ARBA00023146"/>
    </source>
</evidence>
<dbReference type="Gene3D" id="3.40.50.800">
    <property type="entry name" value="Anticodon-binding domain"/>
    <property type="match status" value="1"/>
</dbReference>
<feature type="region of interest" description="Disordered" evidence="19">
    <location>
        <begin position="48"/>
        <end position="76"/>
    </location>
</feature>
<dbReference type="NCBIfam" id="TIGR00463">
    <property type="entry name" value="gltX_arch"/>
    <property type="match status" value="1"/>
</dbReference>
<evidence type="ECO:0000256" key="14">
    <source>
        <dbReference type="ARBA" id="ARBA00047366"/>
    </source>
</evidence>
<dbReference type="InterPro" id="IPR045864">
    <property type="entry name" value="aa-tRNA-synth_II/BPL/LPL"/>
</dbReference>
<keyword evidence="8" id="KW-0862">Zinc</keyword>
<dbReference type="GO" id="GO:0005737">
    <property type="term" value="C:cytoplasm"/>
    <property type="evidence" value="ECO:0007669"/>
    <property type="project" value="InterPro"/>
</dbReference>
<organism evidence="22 23">
    <name type="scientific">Blomia tropicalis</name>
    <name type="common">Mite</name>
    <dbReference type="NCBI Taxonomy" id="40697"/>
    <lineage>
        <taxon>Eukaryota</taxon>
        <taxon>Metazoa</taxon>
        <taxon>Ecdysozoa</taxon>
        <taxon>Arthropoda</taxon>
        <taxon>Chelicerata</taxon>
        <taxon>Arachnida</taxon>
        <taxon>Acari</taxon>
        <taxon>Acariformes</taxon>
        <taxon>Sarcoptiformes</taxon>
        <taxon>Astigmata</taxon>
        <taxon>Glycyphagoidea</taxon>
        <taxon>Echimyopodidae</taxon>
        <taxon>Blomia</taxon>
    </lineage>
</organism>
<evidence type="ECO:0000313" key="23">
    <source>
        <dbReference type="Proteomes" id="UP001142055"/>
    </source>
</evidence>
<dbReference type="PROSITE" id="PS00762">
    <property type="entry name" value="WHEP_TRS_1"/>
    <property type="match status" value="2"/>
</dbReference>
<comment type="similarity">
    <text evidence="1">In the C-terminal section; belongs to the class-II aminoacyl-tRNA synthetase family.</text>
</comment>
<dbReference type="FunFam" id="3.40.50.620:FF:000070">
    <property type="entry name" value="Bifunctional glutamate/proline--tRNA ligase"/>
    <property type="match status" value="1"/>
</dbReference>
<dbReference type="SUPFAM" id="SSF52954">
    <property type="entry name" value="Class II aaRS ABD-related"/>
    <property type="match status" value="1"/>
</dbReference>
<dbReference type="InterPro" id="IPR020059">
    <property type="entry name" value="Glu/Gln-tRNA-synth_Ib_codon-bd"/>
</dbReference>
<proteinExistence type="inferred from homology"/>
<dbReference type="Pfam" id="PF03129">
    <property type="entry name" value="HGTP_anticodon"/>
    <property type="match status" value="1"/>
</dbReference>
<dbReference type="HAMAP" id="MF_01571">
    <property type="entry name" value="Pro_tRNA_synth_type3"/>
    <property type="match status" value="1"/>
</dbReference>
<evidence type="ECO:0000256" key="16">
    <source>
        <dbReference type="ARBA" id="ARBA00061295"/>
    </source>
</evidence>
<dbReference type="Gene3D" id="3.30.110.30">
    <property type="entry name" value="C-terminal domain of ProRS"/>
    <property type="match status" value="1"/>
</dbReference>
<sequence length="1526" mass="172577">MEPDGAKKRPLLSNSIESKTLMETENADCNDNLAENDEDKYEVEVLGEQTIAGPSRNRKHPKIQSPQKNRDYSKVGRRFNPDWTEQFMVIESIKDDIRKPLCVICHKQFSQMKVYHVRRHYNSFHKESIENNFPLGSQARKTELSRLIEECLKTLKEDEDNEKDGIISILTTPDLNAMRNYEDDDIGESDDYEFPLSNGVNCNPTGELTVQNLEEEKTKSSGPTGGKGATSNKDEGKYFELPGAVNGEVVVRFPPEASGYLHIGHAKAALLNAHYQRMYNGKLVFRFDDTNPEKEKESFEKIIEGDVDLLEIKPDICSCTSDHFDLMLTKAEEMIRNGRAYVDDTPPEQMKMEREQKIESKNRANSVEKNLELWKEMVAGSTIGQTYCLRAKIDMQSDNGCLRDPTIYRCKPQEHPKTGFRYKVYPTYDFACPIVDSIEGVTHSLRTSEYMDRDVQYYWFCDAMQIRKPLIASYSRLNLMNTVLSKRKLTFFVQEGIVDGWDDPRMPTVRGILRRGLTVEGLKQFIASQGSSKSVVVMEWDKIWSFNRKVIDPIAPRYSAVETADSVTVIISDTISSNQSLTVPMHPKNPQLGQRSIPIGNQIVIDQTDAQLIQPNTSVTFINWGNLKITNIQKEGDKVVNIDAKLDLDNKDFKKTLKVTWLEKQSSTIPAMLIYYDHIIKKPVLGKDDDFKDYMNRDSKFVVRALVDSSLDQLKKGQIIQIQRKGFFICDEPYDAASTIDFTGKPKPIYLISIPDGSTDLNIFPKVVQEWRKANAYVEESKTKTSSTSAKVTSVAPKSKPTADTSKLSNQIAQLTSQLSTLKLQYKQTTNKEWSPEQGTSPSNVAPSTDALVSDLDAQIRKQGDLIRKMKSDKAAQSEVKPEVDKLLALKAEFKKTANVDWKPDFKPPSASVDAVPNATTSTSNDGSKLDAQIKEQGDLVRKLKADKADKSSIDSAVQQLLSLKSQFKATTGIDWKPESVAKQPAPAKKAPAPSKQPKEAKANKHQPQPSGDSGNKLVKKQTRLGMETKKSDNYSEWYTEVITKAEMIEYYDVSGCYILRPWSYAIWEQIQKFFDAKIKSIGVVNCYFPMFISKSALETEKTHIADFAPEVAWVTKSGQSELAEPIAIRPTSETVMYPSYAKWVQSHRDLPIQLNQWCNVVRWEFKQPTPFLRTREFLWQEGHSAFATKEETLKEVFQILDYYAQIYEYLLAIPVVKGRKTEKEKFAGGDMTTTCEAYVDVNGRGIQGGTSHYLGQNFSKMFDLSFEDPDKLGEKRYAYQTSWGLSTRTIGAVIMIHGDDKGLVLPPRVAALQVVIVPCGITANTVEAEKKELVDLCHQLASTLKQAEIRVRVDDSEQHSPGWKFNHWELKGVPIRVEIGPKDLSKNEFVTVRRDSGAKESHKITESANVIKSLLESIQQSMFERAKQIRDDRMIETDSWETFLQKLDCKFIILSPFCGEPECEDQIKKDSQKDDSIDASGGPLMGAKSLCIPLEQPKPIADGTKCIHPNCSRTAKFYTLFGRSY</sequence>
<feature type="domain" description="WHEP-TRS" evidence="21">
    <location>
        <begin position="852"/>
        <end position="908"/>
    </location>
</feature>
<evidence type="ECO:0000256" key="6">
    <source>
        <dbReference type="ARBA" id="ARBA00022723"/>
    </source>
</evidence>
<comment type="caution">
    <text evidence="22">The sequence shown here is derived from an EMBL/GenBank/DDBJ whole genome shotgun (WGS) entry which is preliminary data.</text>
</comment>
<dbReference type="FunFam" id="1.10.287.10:FF:000006">
    <property type="entry name" value="Bifunctional glutamate/proline--tRNA ligase"/>
    <property type="match status" value="1"/>
</dbReference>
<dbReference type="InterPro" id="IPR009068">
    <property type="entry name" value="uS15_NS1_RNA-bd_sf"/>
</dbReference>
<dbReference type="SUPFAM" id="SSF50715">
    <property type="entry name" value="Ribosomal protein L25-like"/>
    <property type="match status" value="1"/>
</dbReference>
<feature type="compositionally biased region" description="Polar residues" evidence="19">
    <location>
        <begin position="918"/>
        <end position="927"/>
    </location>
</feature>
<dbReference type="InterPro" id="IPR001412">
    <property type="entry name" value="aa-tRNA-synth_I_CS"/>
</dbReference>
<keyword evidence="6" id="KW-0479">Metal-binding</keyword>
<keyword evidence="10" id="KW-0694">RNA-binding</keyword>
<dbReference type="SMART" id="SM00946">
    <property type="entry name" value="ProRS-C_1"/>
    <property type="match status" value="1"/>
</dbReference>
<dbReference type="Pfam" id="PF03950">
    <property type="entry name" value="tRNA-synt_1c_C"/>
    <property type="match status" value="1"/>
</dbReference>
<dbReference type="Gene3D" id="3.30.930.10">
    <property type="entry name" value="Bira Bifunctional Protein, Domain 2"/>
    <property type="match status" value="1"/>
</dbReference>
<evidence type="ECO:0000256" key="5">
    <source>
        <dbReference type="ARBA" id="ARBA00022598"/>
    </source>
</evidence>
<feature type="region of interest" description="Disordered" evidence="19">
    <location>
        <begin position="901"/>
        <end position="932"/>
    </location>
</feature>
<accession>A0A9Q0RKU2</accession>
<evidence type="ECO:0000256" key="9">
    <source>
        <dbReference type="ARBA" id="ARBA00022840"/>
    </source>
</evidence>
<dbReference type="Gene3D" id="2.40.240.10">
    <property type="entry name" value="Ribosomal Protein L25, Chain P"/>
    <property type="match status" value="2"/>
</dbReference>
<keyword evidence="23" id="KW-1185">Reference proteome</keyword>
<keyword evidence="4" id="KW-0597">Phosphoprotein</keyword>
<evidence type="ECO:0000256" key="10">
    <source>
        <dbReference type="ARBA" id="ARBA00022884"/>
    </source>
</evidence>
<evidence type="ECO:0000256" key="8">
    <source>
        <dbReference type="ARBA" id="ARBA00022833"/>
    </source>
</evidence>
<comment type="catalytic activity">
    <reaction evidence="14">
        <text>tRNA(Glu) + L-glutamate + ATP = L-glutamyl-tRNA(Glu) + AMP + diphosphate</text>
        <dbReference type="Rhea" id="RHEA:23540"/>
        <dbReference type="Rhea" id="RHEA-COMP:9663"/>
        <dbReference type="Rhea" id="RHEA-COMP:9680"/>
        <dbReference type="ChEBI" id="CHEBI:29985"/>
        <dbReference type="ChEBI" id="CHEBI:30616"/>
        <dbReference type="ChEBI" id="CHEBI:33019"/>
        <dbReference type="ChEBI" id="CHEBI:78442"/>
        <dbReference type="ChEBI" id="CHEBI:78520"/>
        <dbReference type="ChEBI" id="CHEBI:456215"/>
        <dbReference type="EC" id="6.1.1.17"/>
    </reaction>
    <physiologicalReaction direction="left-to-right" evidence="14">
        <dbReference type="Rhea" id="RHEA:23541"/>
    </physiologicalReaction>
</comment>
<evidence type="ECO:0000256" key="2">
    <source>
        <dbReference type="ARBA" id="ARBA00012831"/>
    </source>
</evidence>
<dbReference type="Gene3D" id="1.10.287.10">
    <property type="entry name" value="S15/NS1, RNA-binding"/>
    <property type="match status" value="2"/>
</dbReference>
<dbReference type="EC" id="6.1.1.17" evidence="3"/>
<dbReference type="SUPFAM" id="SSF47060">
    <property type="entry name" value="S15/NS1 RNA-binding domain"/>
    <property type="match status" value="2"/>
</dbReference>
<dbReference type="CDD" id="cd00936">
    <property type="entry name" value="WEPRS_RNA"/>
    <property type="match status" value="2"/>
</dbReference>
<dbReference type="PANTHER" id="PTHR43382:SF2">
    <property type="entry name" value="BIFUNCTIONAL GLUTAMATE_PROLINE--TRNA LIGASE"/>
    <property type="match status" value="1"/>
</dbReference>
<dbReference type="EC" id="6.1.1.15" evidence="2"/>
<dbReference type="OMA" id="NVTFINW"/>
<evidence type="ECO:0000256" key="13">
    <source>
        <dbReference type="ARBA" id="ARBA00023268"/>
    </source>
</evidence>
<dbReference type="GO" id="GO:0017101">
    <property type="term" value="C:aminoacyl-tRNA synthetase multienzyme complex"/>
    <property type="evidence" value="ECO:0007669"/>
    <property type="project" value="UniProtKB-ARBA"/>
</dbReference>
<dbReference type="NCBIfam" id="TIGR00408">
    <property type="entry name" value="proS_fam_I"/>
    <property type="match status" value="1"/>
</dbReference>
<dbReference type="PRINTS" id="PR00987">
    <property type="entry name" value="TRNASYNTHGLU"/>
</dbReference>
<keyword evidence="5" id="KW-0436">Ligase</keyword>
<feature type="compositionally biased region" description="Low complexity" evidence="19">
    <location>
        <begin position="784"/>
        <end position="796"/>
    </location>
</feature>
<dbReference type="PANTHER" id="PTHR43382">
    <property type="entry name" value="PROLYL-TRNA SYNTHETASE"/>
    <property type="match status" value="1"/>
</dbReference>
<dbReference type="EMBL" id="JAPWDV010000003">
    <property type="protein sequence ID" value="KAJ6216671.1"/>
    <property type="molecule type" value="Genomic_DNA"/>
</dbReference>
<dbReference type="Pfam" id="PF00458">
    <property type="entry name" value="WHEP-TRS"/>
    <property type="match status" value="2"/>
</dbReference>
<feature type="region of interest" description="Disordered" evidence="19">
    <location>
        <begin position="214"/>
        <end position="236"/>
    </location>
</feature>
<evidence type="ECO:0000256" key="11">
    <source>
        <dbReference type="ARBA" id="ARBA00022917"/>
    </source>
</evidence>
<dbReference type="InterPro" id="IPR002314">
    <property type="entry name" value="aa-tRNA-synt_IIb"/>
</dbReference>
<dbReference type="InterPro" id="IPR011035">
    <property type="entry name" value="Ribosomal_bL25/Gln-tRNA_synth"/>
</dbReference>
<dbReference type="InterPro" id="IPR020058">
    <property type="entry name" value="Glu/Gln-tRNA-synth_Ib_cat-dom"/>
</dbReference>
<dbReference type="FunFam" id="3.30.930.10:FF:000007">
    <property type="entry name" value="Bifunctional glutamate/proline--tRNA ligase"/>
    <property type="match status" value="1"/>
</dbReference>
<dbReference type="PROSITE" id="PS51185">
    <property type="entry name" value="WHEP_TRS_2"/>
    <property type="match status" value="2"/>
</dbReference>
<dbReference type="SUPFAM" id="SSF55681">
    <property type="entry name" value="Class II aaRS and biotin synthetases"/>
    <property type="match status" value="1"/>
</dbReference>
<dbReference type="InterPro" id="IPR014729">
    <property type="entry name" value="Rossmann-like_a/b/a_fold"/>
</dbReference>
<dbReference type="InterPro" id="IPR004499">
    <property type="entry name" value="Pro-tRNA-ligase_IIa_arc-type"/>
</dbReference>
<dbReference type="InterPro" id="IPR000924">
    <property type="entry name" value="Glu/Gln-tRNA-synth"/>
</dbReference>
<comment type="catalytic activity">
    <reaction evidence="15">
        <text>tRNA(Pro) + L-proline + ATP = L-prolyl-tRNA(Pro) + AMP + diphosphate</text>
        <dbReference type="Rhea" id="RHEA:14305"/>
        <dbReference type="Rhea" id="RHEA-COMP:9700"/>
        <dbReference type="Rhea" id="RHEA-COMP:9702"/>
        <dbReference type="ChEBI" id="CHEBI:30616"/>
        <dbReference type="ChEBI" id="CHEBI:33019"/>
        <dbReference type="ChEBI" id="CHEBI:60039"/>
        <dbReference type="ChEBI" id="CHEBI:78442"/>
        <dbReference type="ChEBI" id="CHEBI:78532"/>
        <dbReference type="ChEBI" id="CHEBI:456215"/>
        <dbReference type="EC" id="6.1.1.15"/>
    </reaction>
    <physiologicalReaction direction="left-to-right" evidence="15">
        <dbReference type="Rhea" id="RHEA:14306"/>
    </physiologicalReaction>
</comment>
<dbReference type="InterPro" id="IPR049437">
    <property type="entry name" value="tRNA-synt_1c_C2"/>
</dbReference>
<dbReference type="InterPro" id="IPR006195">
    <property type="entry name" value="aa-tRNA-synth_II"/>
</dbReference>
<feature type="region of interest" description="Disordered" evidence="19">
    <location>
        <begin position="976"/>
        <end position="1019"/>
    </location>
</feature>
<dbReference type="SUPFAM" id="SSF52374">
    <property type="entry name" value="Nucleotidylyl transferase"/>
    <property type="match status" value="1"/>
</dbReference>
<evidence type="ECO:0000256" key="15">
    <source>
        <dbReference type="ARBA" id="ARBA00050792"/>
    </source>
</evidence>
<evidence type="ECO:0000256" key="3">
    <source>
        <dbReference type="ARBA" id="ARBA00012835"/>
    </source>
</evidence>
<evidence type="ECO:0000256" key="4">
    <source>
        <dbReference type="ARBA" id="ARBA00022553"/>
    </source>
</evidence>
<dbReference type="InterPro" id="IPR020056">
    <property type="entry name" value="Rbsml_bL25/Gln-tRNA_synth_N"/>
</dbReference>